<reference evidence="3 4" key="1">
    <citation type="submission" date="2019-01" db="EMBL/GenBank/DDBJ databases">
        <title>Nocardioides guangzhouensis sp. nov., an actinobacterium isolated from soil.</title>
        <authorList>
            <person name="Fu Y."/>
            <person name="Cai Y."/>
            <person name="Lin Z."/>
            <person name="Chen P."/>
        </authorList>
    </citation>
    <scope>NUCLEOTIDE SEQUENCE [LARGE SCALE GENOMIC DNA]</scope>
    <source>
        <strain evidence="3 4">NBRC 105384</strain>
    </source>
</reference>
<proteinExistence type="predicted"/>
<dbReference type="EMBL" id="SDPU01000021">
    <property type="protein sequence ID" value="RYU12471.1"/>
    <property type="molecule type" value="Genomic_DNA"/>
</dbReference>
<evidence type="ECO:0000313" key="4">
    <source>
        <dbReference type="Proteomes" id="UP000291189"/>
    </source>
</evidence>
<dbReference type="OrthoDB" id="9814648at2"/>
<comment type="caution">
    <text evidence="3">The sequence shown here is derived from an EMBL/GenBank/DDBJ whole genome shotgun (WGS) entry which is preliminary data.</text>
</comment>
<evidence type="ECO:0000259" key="2">
    <source>
        <dbReference type="PROSITE" id="PS51186"/>
    </source>
</evidence>
<dbReference type="PANTHER" id="PTHR31438:SF1">
    <property type="entry name" value="LYSINE N-ACYLTRANSFERASE C17G9.06C-RELATED"/>
    <property type="match status" value="1"/>
</dbReference>
<dbReference type="Gene3D" id="3.40.630.30">
    <property type="match status" value="1"/>
</dbReference>
<evidence type="ECO:0000256" key="1">
    <source>
        <dbReference type="ARBA" id="ARBA00023251"/>
    </source>
</evidence>
<sequence>MGTPRGCRIVVRRTHDSAQPPTVTHVVDGVRHAGESVQGAARRALREAGLSGPDPWAVDLSGKVAVFAVDVPDATRTDHLRTDRGDEQVARAVAVPDVRIGFRPLGRGDLPDVVRWTAEPHVAQWWTDEAADLDAAEKHYGPAIDGEDPTRLWVVEVNGRSVGFVQDYRIGDHPEYAALTARPDAVGFDYAIGEPAWAGRGTGTRMLWQFLTEVVRPHHPDAPQYFAAPDHRNARSLRVLDKLGFTRGLWFDEPQPGGRVDTVVGCELDVRRYLGR</sequence>
<gene>
    <name evidence="3" type="ORF">ETU37_10775</name>
</gene>
<dbReference type="Pfam" id="PF13523">
    <property type="entry name" value="Acetyltransf_8"/>
    <property type="match status" value="1"/>
</dbReference>
<dbReference type="SUPFAM" id="SSF55729">
    <property type="entry name" value="Acyl-CoA N-acyltransferases (Nat)"/>
    <property type="match status" value="1"/>
</dbReference>
<keyword evidence="3" id="KW-0808">Transferase</keyword>
<name>A0A4Q5J4L9_9ACTN</name>
<dbReference type="RefSeq" id="WP_129987303.1">
    <property type="nucleotide sequence ID" value="NZ_SDPU01000021.1"/>
</dbReference>
<keyword evidence="4" id="KW-1185">Reference proteome</keyword>
<dbReference type="AlphaFoldDB" id="A0A4Q5J4L9"/>
<feature type="domain" description="N-acetyltransferase" evidence="2">
    <location>
        <begin position="100"/>
        <end position="269"/>
    </location>
</feature>
<dbReference type="InterPro" id="IPR000182">
    <property type="entry name" value="GNAT_dom"/>
</dbReference>
<dbReference type="InterPro" id="IPR016181">
    <property type="entry name" value="Acyl_CoA_acyltransferase"/>
</dbReference>
<accession>A0A4Q5J4L9</accession>
<protein>
    <submittedName>
        <fullName evidence="3">GNAT family N-acetyltransferase</fullName>
    </submittedName>
</protein>
<dbReference type="GO" id="GO:0046677">
    <property type="term" value="P:response to antibiotic"/>
    <property type="evidence" value="ECO:0007669"/>
    <property type="project" value="UniProtKB-KW"/>
</dbReference>
<evidence type="ECO:0000313" key="3">
    <source>
        <dbReference type="EMBL" id="RYU12471.1"/>
    </source>
</evidence>
<keyword evidence="1" id="KW-0046">Antibiotic resistance</keyword>
<organism evidence="3 4">
    <name type="scientific">Nocardioides iriomotensis</name>
    <dbReference type="NCBI Taxonomy" id="715784"/>
    <lineage>
        <taxon>Bacteria</taxon>
        <taxon>Bacillati</taxon>
        <taxon>Actinomycetota</taxon>
        <taxon>Actinomycetes</taxon>
        <taxon>Propionibacteriales</taxon>
        <taxon>Nocardioidaceae</taxon>
        <taxon>Nocardioides</taxon>
    </lineage>
</organism>
<dbReference type="PROSITE" id="PS51186">
    <property type="entry name" value="GNAT"/>
    <property type="match status" value="1"/>
</dbReference>
<dbReference type="GO" id="GO:0016410">
    <property type="term" value="F:N-acyltransferase activity"/>
    <property type="evidence" value="ECO:0007669"/>
    <property type="project" value="TreeGrafter"/>
</dbReference>
<dbReference type="PANTHER" id="PTHR31438">
    <property type="entry name" value="LYSINE N-ACYLTRANSFERASE C17G9.06C-RELATED"/>
    <property type="match status" value="1"/>
</dbReference>
<dbReference type="Proteomes" id="UP000291189">
    <property type="component" value="Unassembled WGS sequence"/>
</dbReference>